<name>A0ABR2S2L0_9ROSI</name>
<reference evidence="1 2" key="1">
    <citation type="journal article" date="2024" name="G3 (Bethesda)">
        <title>Genome assembly of Hibiscus sabdariffa L. provides insights into metabolisms of medicinal natural products.</title>
        <authorList>
            <person name="Kim T."/>
        </authorList>
    </citation>
    <scope>NUCLEOTIDE SEQUENCE [LARGE SCALE GENOMIC DNA]</scope>
    <source>
        <strain evidence="1">TK-2024</strain>
        <tissue evidence="1">Old leaves</tissue>
    </source>
</reference>
<protein>
    <submittedName>
        <fullName evidence="1">Uncharacterized protein</fullName>
    </submittedName>
</protein>
<accession>A0ABR2S2L0</accession>
<dbReference type="EMBL" id="JBBPBN010000017">
    <property type="protein sequence ID" value="KAK9019480.1"/>
    <property type="molecule type" value="Genomic_DNA"/>
</dbReference>
<organism evidence="1 2">
    <name type="scientific">Hibiscus sabdariffa</name>
    <name type="common">roselle</name>
    <dbReference type="NCBI Taxonomy" id="183260"/>
    <lineage>
        <taxon>Eukaryota</taxon>
        <taxon>Viridiplantae</taxon>
        <taxon>Streptophyta</taxon>
        <taxon>Embryophyta</taxon>
        <taxon>Tracheophyta</taxon>
        <taxon>Spermatophyta</taxon>
        <taxon>Magnoliopsida</taxon>
        <taxon>eudicotyledons</taxon>
        <taxon>Gunneridae</taxon>
        <taxon>Pentapetalae</taxon>
        <taxon>rosids</taxon>
        <taxon>malvids</taxon>
        <taxon>Malvales</taxon>
        <taxon>Malvaceae</taxon>
        <taxon>Malvoideae</taxon>
        <taxon>Hibiscus</taxon>
    </lineage>
</organism>
<evidence type="ECO:0000313" key="2">
    <source>
        <dbReference type="Proteomes" id="UP001396334"/>
    </source>
</evidence>
<gene>
    <name evidence="1" type="ORF">V6N11_054000</name>
</gene>
<keyword evidence="2" id="KW-1185">Reference proteome</keyword>
<evidence type="ECO:0000313" key="1">
    <source>
        <dbReference type="EMBL" id="KAK9019480.1"/>
    </source>
</evidence>
<dbReference type="Proteomes" id="UP001396334">
    <property type="component" value="Unassembled WGS sequence"/>
</dbReference>
<comment type="caution">
    <text evidence="1">The sequence shown here is derived from an EMBL/GenBank/DDBJ whole genome shotgun (WGS) entry which is preliminary data.</text>
</comment>
<proteinExistence type="predicted"/>
<sequence>MMRSVSLEYKYDETTSERAMVVQGVCTFEGSAAQRGSSDRLLVALHGGNGHMMSLRLQHLRKSNCRNTSFDDLSYNPGHGWCNIYCEHIGLGPSDVLALNLSGRVIPYTIVRHTGELGRNSLTCIG</sequence>